<gene>
    <name evidence="2" type="ORF">LEP1GSC056_2277</name>
</gene>
<evidence type="ECO:0000256" key="1">
    <source>
        <dbReference type="SAM" id="MobiDB-lite"/>
    </source>
</evidence>
<dbReference type="Proteomes" id="UP000012166">
    <property type="component" value="Unassembled WGS sequence"/>
</dbReference>
<evidence type="ECO:0000313" key="3">
    <source>
        <dbReference type="Proteomes" id="UP000012166"/>
    </source>
</evidence>
<sequence>MEQQKRPSKSINSKSPSQNLKKNIFKRSGKFFKNVRVPTETVALAVFSRRLKL</sequence>
<dbReference type="AlphaFoldDB" id="A0ABC9SL72"/>
<evidence type="ECO:0000313" key="2">
    <source>
        <dbReference type="EMBL" id="EMN18481.1"/>
    </source>
</evidence>
<dbReference type="EMBL" id="AHMS02000015">
    <property type="protein sequence ID" value="EMN18481.1"/>
    <property type="molecule type" value="Genomic_DNA"/>
</dbReference>
<feature type="compositionally biased region" description="Polar residues" evidence="1">
    <location>
        <begin position="1"/>
        <end position="21"/>
    </location>
</feature>
<comment type="caution">
    <text evidence="2">The sequence shown here is derived from an EMBL/GenBank/DDBJ whole genome shotgun (WGS) entry which is preliminary data.</text>
</comment>
<feature type="region of interest" description="Disordered" evidence="1">
    <location>
        <begin position="1"/>
        <end position="22"/>
    </location>
</feature>
<proteinExistence type="predicted"/>
<accession>A0ABC9SL72</accession>
<protein>
    <submittedName>
        <fullName evidence="2">Uncharacterized protein</fullName>
    </submittedName>
</protein>
<organism evidence="2 3">
    <name type="scientific">Leptospira borgpetersenii str. Brem 328</name>
    <dbReference type="NCBI Taxonomy" id="1049780"/>
    <lineage>
        <taxon>Bacteria</taxon>
        <taxon>Pseudomonadati</taxon>
        <taxon>Spirochaetota</taxon>
        <taxon>Spirochaetia</taxon>
        <taxon>Leptospirales</taxon>
        <taxon>Leptospiraceae</taxon>
        <taxon>Leptospira</taxon>
    </lineage>
</organism>
<name>A0ABC9SL72_LEPBO</name>
<reference evidence="2 3" key="1">
    <citation type="submission" date="2013-01" db="EMBL/GenBank/DDBJ databases">
        <authorList>
            <person name="Harkins D.M."/>
            <person name="Durkin A.S."/>
            <person name="Brinkac L.M."/>
            <person name="Haft D.H."/>
            <person name="Selengut J.D."/>
            <person name="Sanka R."/>
            <person name="DePew J."/>
            <person name="Purushe J."/>
            <person name="Hartskeerl R.A."/>
            <person name="Ahmed A."/>
            <person name="van der Linden H."/>
            <person name="Goris M.G.A."/>
            <person name="Vinetz J.M."/>
            <person name="Sutton G.G."/>
            <person name="Nierman W.C."/>
            <person name="Fouts D.E."/>
        </authorList>
    </citation>
    <scope>NUCLEOTIDE SEQUENCE [LARGE SCALE GENOMIC DNA]</scope>
    <source>
        <strain evidence="2 3">Brem 328</strain>
    </source>
</reference>